<feature type="region of interest" description="Disordered" evidence="5">
    <location>
        <begin position="149"/>
        <end position="171"/>
    </location>
</feature>
<feature type="domain" description="C3H1-type" evidence="6">
    <location>
        <begin position="46"/>
        <end position="74"/>
    </location>
</feature>
<keyword evidence="3 4" id="KW-0862">Zinc</keyword>
<dbReference type="Gene3D" id="3.30.1370.210">
    <property type="match status" value="1"/>
</dbReference>
<evidence type="ECO:0000256" key="1">
    <source>
        <dbReference type="ARBA" id="ARBA00022723"/>
    </source>
</evidence>
<name>A0AA39SE12_ACESA</name>
<gene>
    <name evidence="7" type="ORF">LWI29_018265</name>
</gene>
<feature type="compositionally biased region" description="Pro residues" evidence="5">
    <location>
        <begin position="153"/>
        <end position="171"/>
    </location>
</feature>
<evidence type="ECO:0000256" key="3">
    <source>
        <dbReference type="ARBA" id="ARBA00022833"/>
    </source>
</evidence>
<evidence type="ECO:0000256" key="4">
    <source>
        <dbReference type="PROSITE-ProRule" id="PRU00723"/>
    </source>
</evidence>
<dbReference type="PROSITE" id="PS50103">
    <property type="entry name" value="ZF_C3H1"/>
    <property type="match status" value="1"/>
</dbReference>
<dbReference type="SMART" id="SM00356">
    <property type="entry name" value="ZnF_C3H1"/>
    <property type="match status" value="1"/>
</dbReference>
<keyword evidence="1 4" id="KW-0479">Metal-binding</keyword>
<evidence type="ECO:0000259" key="6">
    <source>
        <dbReference type="PROSITE" id="PS50103"/>
    </source>
</evidence>
<dbReference type="SUPFAM" id="SSF90229">
    <property type="entry name" value="CCCH zinc finger"/>
    <property type="match status" value="1"/>
</dbReference>
<dbReference type="PANTHER" id="PTHR16465:SF0">
    <property type="entry name" value="ZINC FINGER MATRIN-TYPE PROTEIN 5"/>
    <property type="match status" value="1"/>
</dbReference>
<dbReference type="InterPro" id="IPR036236">
    <property type="entry name" value="Znf_C2H2_sf"/>
</dbReference>
<accession>A0AA39SE12</accession>
<dbReference type="AlphaFoldDB" id="A0AA39SE12"/>
<protein>
    <recommendedName>
        <fullName evidence="6">C3H1-type domain-containing protein</fullName>
    </recommendedName>
</protein>
<dbReference type="GO" id="GO:0003676">
    <property type="term" value="F:nucleic acid binding"/>
    <property type="evidence" value="ECO:0007669"/>
    <property type="project" value="InterPro"/>
</dbReference>
<dbReference type="GO" id="GO:0005689">
    <property type="term" value="C:U12-type spliceosomal complex"/>
    <property type="evidence" value="ECO:0007669"/>
    <property type="project" value="TreeGrafter"/>
</dbReference>
<dbReference type="InterPro" id="IPR013085">
    <property type="entry name" value="U1-CZ_Znf_C2H2"/>
</dbReference>
<dbReference type="SUPFAM" id="SSF57667">
    <property type="entry name" value="beta-beta-alpha zinc fingers"/>
    <property type="match status" value="1"/>
</dbReference>
<dbReference type="Gene3D" id="3.30.160.60">
    <property type="entry name" value="Classic Zinc Finger"/>
    <property type="match status" value="1"/>
</dbReference>
<dbReference type="InterPro" id="IPR036855">
    <property type="entry name" value="Znf_CCCH_sf"/>
</dbReference>
<reference evidence="7" key="2">
    <citation type="submission" date="2023-06" db="EMBL/GenBank/DDBJ databases">
        <authorList>
            <person name="Swenson N.G."/>
            <person name="Wegrzyn J.L."/>
            <person name="Mcevoy S.L."/>
        </authorList>
    </citation>
    <scope>NUCLEOTIDE SEQUENCE</scope>
    <source>
        <strain evidence="7">NS2018</strain>
        <tissue evidence="7">Leaf</tissue>
    </source>
</reference>
<feature type="zinc finger region" description="C3H1-type" evidence="4">
    <location>
        <begin position="46"/>
        <end position="74"/>
    </location>
</feature>
<dbReference type="GO" id="GO:0008270">
    <property type="term" value="F:zinc ion binding"/>
    <property type="evidence" value="ECO:0007669"/>
    <property type="project" value="UniProtKB-KW"/>
</dbReference>
<evidence type="ECO:0000313" key="7">
    <source>
        <dbReference type="EMBL" id="KAK0592387.1"/>
    </source>
</evidence>
<dbReference type="InterPro" id="IPR003604">
    <property type="entry name" value="Matrin/U1-like-C_Znf_C2H2"/>
</dbReference>
<evidence type="ECO:0000313" key="8">
    <source>
        <dbReference type="Proteomes" id="UP001168877"/>
    </source>
</evidence>
<dbReference type="SMART" id="SM00451">
    <property type="entry name" value="ZnF_U1"/>
    <property type="match status" value="1"/>
</dbReference>
<dbReference type="EMBL" id="JAUESC010000380">
    <property type="protein sequence ID" value="KAK0592387.1"/>
    <property type="molecule type" value="Genomic_DNA"/>
</dbReference>
<evidence type="ECO:0000256" key="2">
    <source>
        <dbReference type="ARBA" id="ARBA00022771"/>
    </source>
</evidence>
<evidence type="ECO:0000256" key="5">
    <source>
        <dbReference type="SAM" id="MobiDB-lite"/>
    </source>
</evidence>
<organism evidence="7 8">
    <name type="scientific">Acer saccharum</name>
    <name type="common">Sugar maple</name>
    <dbReference type="NCBI Taxonomy" id="4024"/>
    <lineage>
        <taxon>Eukaryota</taxon>
        <taxon>Viridiplantae</taxon>
        <taxon>Streptophyta</taxon>
        <taxon>Embryophyta</taxon>
        <taxon>Tracheophyta</taxon>
        <taxon>Spermatophyta</taxon>
        <taxon>Magnoliopsida</taxon>
        <taxon>eudicotyledons</taxon>
        <taxon>Gunneridae</taxon>
        <taxon>Pentapetalae</taxon>
        <taxon>rosids</taxon>
        <taxon>malvids</taxon>
        <taxon>Sapindales</taxon>
        <taxon>Sapindaceae</taxon>
        <taxon>Hippocastanoideae</taxon>
        <taxon>Acereae</taxon>
        <taxon>Acer</taxon>
    </lineage>
</organism>
<sequence length="171" mass="18813">MPLGKYHCDYCNKEFQDTPFARKRHLQGLQHLRAKALWYDSLKDTNPHKGVCNRFLQTGFCPYGDSCKYFHPNNSSNPQNTVQGVAVPGFIDNVQSSQVVPRMQLFGGSSLPGLENVQSSAVVSRIQLVGGSSLSGDVMRDSMGMSWGNLPPSLKPPPEGGYPPLPFVDWG</sequence>
<keyword evidence="2 4" id="KW-0863">Zinc-finger</keyword>
<dbReference type="Pfam" id="PF00642">
    <property type="entry name" value="zf-CCCH"/>
    <property type="match status" value="1"/>
</dbReference>
<reference evidence="7" key="1">
    <citation type="journal article" date="2022" name="Plant J.">
        <title>Strategies of tolerance reflected in two North American maple genomes.</title>
        <authorList>
            <person name="McEvoy S.L."/>
            <person name="Sezen U.U."/>
            <person name="Trouern-Trend A."/>
            <person name="McMahon S.M."/>
            <person name="Schaberg P.G."/>
            <person name="Yang J."/>
            <person name="Wegrzyn J.L."/>
            <person name="Swenson N.G."/>
        </authorList>
    </citation>
    <scope>NUCLEOTIDE SEQUENCE</scope>
    <source>
        <strain evidence="7">NS2018</strain>
    </source>
</reference>
<proteinExistence type="predicted"/>
<dbReference type="InterPro" id="IPR000571">
    <property type="entry name" value="Znf_CCCH"/>
</dbReference>
<dbReference type="PANTHER" id="PTHR16465">
    <property type="entry name" value="NUCLEASE-RELATED"/>
    <property type="match status" value="1"/>
</dbReference>
<comment type="caution">
    <text evidence="7">The sequence shown here is derived from an EMBL/GenBank/DDBJ whole genome shotgun (WGS) entry which is preliminary data.</text>
</comment>
<dbReference type="Proteomes" id="UP001168877">
    <property type="component" value="Unassembled WGS sequence"/>
</dbReference>
<keyword evidence="8" id="KW-1185">Reference proteome</keyword>
<dbReference type="Pfam" id="PF06220">
    <property type="entry name" value="zf-U1"/>
    <property type="match status" value="1"/>
</dbReference>